<comment type="caution">
    <text evidence="3">The sequence shown here is derived from an EMBL/GenBank/DDBJ whole genome shotgun (WGS) entry which is preliminary data.</text>
</comment>
<dbReference type="HAMAP" id="MF_00048">
    <property type="entry name" value="UPF0102"/>
    <property type="match status" value="1"/>
</dbReference>
<dbReference type="PANTHER" id="PTHR34039:SF1">
    <property type="entry name" value="UPF0102 PROTEIN YRAN"/>
    <property type="match status" value="1"/>
</dbReference>
<evidence type="ECO:0000256" key="1">
    <source>
        <dbReference type="ARBA" id="ARBA00006738"/>
    </source>
</evidence>
<dbReference type="InterPro" id="IPR011856">
    <property type="entry name" value="tRNA_endonuc-like_dom_sf"/>
</dbReference>
<dbReference type="EMBL" id="JAHZSV010000030">
    <property type="protein sequence ID" value="MBW8201335.1"/>
    <property type="molecule type" value="Genomic_DNA"/>
</dbReference>
<dbReference type="Proteomes" id="UP001196136">
    <property type="component" value="Unassembled WGS sequence"/>
</dbReference>
<dbReference type="SUPFAM" id="SSF52980">
    <property type="entry name" value="Restriction endonuclease-like"/>
    <property type="match status" value="1"/>
</dbReference>
<sequence length="119" mass="13777">MADHNTFGKLGEQKAVGFLKASGYEVRAINYRYLKAEVDIIAMKNNLLVIVEVKSRKTRFLKEISEVISAKKIKLLVLAANHYLEENNLDVEVRFDVVTVIQKGEKFEIEHFENAFYHF</sequence>
<dbReference type="Pfam" id="PF02021">
    <property type="entry name" value="UPF0102"/>
    <property type="match status" value="1"/>
</dbReference>
<reference evidence="3 4" key="1">
    <citation type="submission" date="2021-08" db="EMBL/GenBank/DDBJ databases">
        <title>Muricauda profundi sp. nov., a marine bacterium isolated from deep seawater of the Mariana Trench.</title>
        <authorList>
            <person name="Wei Y."/>
        </authorList>
    </citation>
    <scope>NUCLEOTIDE SEQUENCE [LARGE SCALE GENOMIC DNA]</scope>
    <source>
        <strain evidence="3 4">W52</strain>
    </source>
</reference>
<evidence type="ECO:0000313" key="3">
    <source>
        <dbReference type="EMBL" id="MBW8201335.1"/>
    </source>
</evidence>
<dbReference type="InterPro" id="IPR003509">
    <property type="entry name" value="UPF0102_YraN-like"/>
</dbReference>
<gene>
    <name evidence="3" type="ORF">K1F36_16035</name>
</gene>
<keyword evidence="4" id="KW-1185">Reference proteome</keyword>
<dbReference type="Gene3D" id="3.40.1350.10">
    <property type="match status" value="1"/>
</dbReference>
<evidence type="ECO:0000313" key="4">
    <source>
        <dbReference type="Proteomes" id="UP001196136"/>
    </source>
</evidence>
<protein>
    <recommendedName>
        <fullName evidence="2">UPF0102 protein K1F36_16035</fullName>
    </recommendedName>
</protein>
<organism evidence="3 4">
    <name type="scientific">Flagellimonas abyssi</name>
    <dbReference type="NCBI Taxonomy" id="2864871"/>
    <lineage>
        <taxon>Bacteria</taxon>
        <taxon>Pseudomonadati</taxon>
        <taxon>Bacteroidota</taxon>
        <taxon>Flavobacteriia</taxon>
        <taxon>Flavobacteriales</taxon>
        <taxon>Flavobacteriaceae</taxon>
        <taxon>Flagellimonas</taxon>
    </lineage>
</organism>
<name>A0ABS7EUX3_9FLAO</name>
<proteinExistence type="inferred from homology"/>
<dbReference type="PANTHER" id="PTHR34039">
    <property type="entry name" value="UPF0102 PROTEIN YRAN"/>
    <property type="match status" value="1"/>
</dbReference>
<dbReference type="RefSeq" id="WP_220114739.1">
    <property type="nucleotide sequence ID" value="NZ_JAHZSV010000030.1"/>
</dbReference>
<comment type="similarity">
    <text evidence="1 2">Belongs to the UPF0102 family.</text>
</comment>
<evidence type="ECO:0000256" key="2">
    <source>
        <dbReference type="HAMAP-Rule" id="MF_00048"/>
    </source>
</evidence>
<dbReference type="InterPro" id="IPR011335">
    <property type="entry name" value="Restrct_endonuc-II-like"/>
</dbReference>
<accession>A0ABS7EUX3</accession>